<evidence type="ECO:0000256" key="2">
    <source>
        <dbReference type="ARBA" id="ARBA00008117"/>
    </source>
</evidence>
<dbReference type="Proteomes" id="UP000007819">
    <property type="component" value="Chromosome A3"/>
</dbReference>
<keyword evidence="6" id="KW-0862">Zinc</keyword>
<keyword evidence="4" id="KW-0479">Metal-binding</keyword>
<evidence type="ECO:0000256" key="1">
    <source>
        <dbReference type="ARBA" id="ARBA00004496"/>
    </source>
</evidence>
<feature type="compositionally biased region" description="Basic and acidic residues" evidence="10">
    <location>
        <begin position="1"/>
        <end position="11"/>
    </location>
</feature>
<dbReference type="PANTHER" id="PTHR12983:SF9">
    <property type="entry name" value="E3 UBIQUITIN-PROTEIN LIGASE RNF10"/>
    <property type="match status" value="1"/>
</dbReference>
<dbReference type="GO" id="GO:0000976">
    <property type="term" value="F:transcription cis-regulatory region binding"/>
    <property type="evidence" value="ECO:0007669"/>
    <property type="project" value="TreeGrafter"/>
</dbReference>
<evidence type="ECO:0000256" key="5">
    <source>
        <dbReference type="ARBA" id="ARBA00022771"/>
    </source>
</evidence>
<protein>
    <recommendedName>
        <fullName evidence="7">E3 ubiquitin-protein ligase RNF10</fullName>
    </recommendedName>
    <alternativeName>
        <fullName evidence="8">RING finger protein 10</fullName>
    </alternativeName>
</protein>
<dbReference type="SMART" id="SM00184">
    <property type="entry name" value="RING"/>
    <property type="match status" value="1"/>
</dbReference>
<evidence type="ECO:0000256" key="3">
    <source>
        <dbReference type="ARBA" id="ARBA00022490"/>
    </source>
</evidence>
<dbReference type="RefSeq" id="XP_001952672.2">
    <property type="nucleotide sequence ID" value="XM_001952637.4"/>
</dbReference>
<keyword evidence="3" id="KW-0963">Cytoplasm</keyword>
<dbReference type="KEGG" id="api:100162134"/>
<dbReference type="InterPro" id="IPR001841">
    <property type="entry name" value="Znf_RING"/>
</dbReference>
<dbReference type="InterPro" id="IPR018957">
    <property type="entry name" value="Znf_C3HC4_RING-type"/>
</dbReference>
<comment type="similarity">
    <text evidence="2">Belongs to the RNF10 family.</text>
</comment>
<evidence type="ECO:0000256" key="8">
    <source>
        <dbReference type="ARBA" id="ARBA00035390"/>
    </source>
</evidence>
<keyword evidence="13" id="KW-1185">Reference proteome</keyword>
<dbReference type="InterPro" id="IPR013083">
    <property type="entry name" value="Znf_RING/FYVE/PHD"/>
</dbReference>
<evidence type="ECO:0000313" key="12">
    <source>
        <dbReference type="EnsemblMetazoa" id="XP_001952672.2"/>
    </source>
</evidence>
<evidence type="ECO:0000259" key="11">
    <source>
        <dbReference type="PROSITE" id="PS50089"/>
    </source>
</evidence>
<dbReference type="GO" id="GO:0005737">
    <property type="term" value="C:cytoplasm"/>
    <property type="evidence" value="ECO:0007669"/>
    <property type="project" value="UniProtKB-SubCell"/>
</dbReference>
<sequence length="678" mass="77685">MSDSRQMERKLNVPAPKSLLQANSKTDAKKSTDSSNSKHSNRRNGKAVTIQPQRIEANRNISLKKNSNNSKQPQPRASLFCRKKSSEVTESLNDVDDDDLLPVLRHMEHNNKWNMRSGYGSRKKEFPHKFNVKHFLIANCQFVVKFGKDYSQWMNDQDEIVDWDCIEQIKMFSTQFIKCPICMDIPITPKMTRCGHIYCWPCILHYLDINEELDNAGCPICHSRILKKELQSVEIIIKEECCVGQSITLQLMKRARNSLQAYPMAELRQNTFKPSDDIPLSIGESNYSTAYSRLLIGYKSQVLNILNQEREALLLLLEYWETEDVEKKYIYEALELLSKRENILMNQEPNFEIKGISDESMNSAINANLGSPPPTLPQSQLQNFLEIPGCSHNVASVLDENPNSHIKEMNTNINHFNTVGIKEVLQKKPAKKDFYFYQALDGQHIYLSAVNVEMLECMFGSLENSPQQIDAIVIEKQSLSMTEASRKRYRFLLHLPITTVFEWVELDLTNIVSQETLFIFKSNLDEKKAVRDRRARDEQRLAKRIEERNSKKQLPLPEWHDRSLFPECGYDPFADKSMIPLSESIGITSTSDRALVNTNGSPSNLSFAKALQNESTASNSSSSDPVLPNASSQWPVLGSRPNSMPMNNILEDAVANMNMHDNKSKNKKKKRSKYEPIF</sequence>
<comment type="subcellular location">
    <subcellularLocation>
        <location evidence="1">Cytoplasm</location>
    </subcellularLocation>
</comment>
<dbReference type="SUPFAM" id="SSF57850">
    <property type="entry name" value="RING/U-box"/>
    <property type="match status" value="1"/>
</dbReference>
<accession>A0A8R1W7X2</accession>
<dbReference type="InterPro" id="IPR017907">
    <property type="entry name" value="Znf_RING_CS"/>
</dbReference>
<evidence type="ECO:0000256" key="10">
    <source>
        <dbReference type="SAM" id="MobiDB-lite"/>
    </source>
</evidence>
<dbReference type="GO" id="GO:0008270">
    <property type="term" value="F:zinc ion binding"/>
    <property type="evidence" value="ECO:0007669"/>
    <property type="project" value="UniProtKB-KW"/>
</dbReference>
<evidence type="ECO:0000313" key="13">
    <source>
        <dbReference type="Proteomes" id="UP000007819"/>
    </source>
</evidence>
<feature type="region of interest" description="Disordered" evidence="10">
    <location>
        <begin position="611"/>
        <end position="645"/>
    </location>
</feature>
<dbReference type="PROSITE" id="PS50089">
    <property type="entry name" value="ZF_RING_2"/>
    <property type="match status" value="1"/>
</dbReference>
<dbReference type="Pfam" id="PF00097">
    <property type="entry name" value="zf-C3HC4"/>
    <property type="match status" value="1"/>
</dbReference>
<evidence type="ECO:0000256" key="4">
    <source>
        <dbReference type="ARBA" id="ARBA00022723"/>
    </source>
</evidence>
<feature type="region of interest" description="Disordered" evidence="10">
    <location>
        <begin position="657"/>
        <end position="678"/>
    </location>
</feature>
<evidence type="ECO:0000256" key="9">
    <source>
        <dbReference type="PROSITE-ProRule" id="PRU00175"/>
    </source>
</evidence>
<dbReference type="GeneID" id="100162134"/>
<dbReference type="PROSITE" id="PS00518">
    <property type="entry name" value="ZF_RING_1"/>
    <property type="match status" value="1"/>
</dbReference>
<dbReference type="OrthoDB" id="10064108at2759"/>
<feature type="region of interest" description="Disordered" evidence="10">
    <location>
        <begin position="1"/>
        <end position="81"/>
    </location>
</feature>
<dbReference type="AlphaFoldDB" id="A0A8R1W7X2"/>
<dbReference type="GO" id="GO:0045944">
    <property type="term" value="P:positive regulation of transcription by RNA polymerase II"/>
    <property type="evidence" value="ECO:0007669"/>
    <property type="project" value="TreeGrafter"/>
</dbReference>
<evidence type="ECO:0000256" key="6">
    <source>
        <dbReference type="ARBA" id="ARBA00022833"/>
    </source>
</evidence>
<feature type="domain" description="RING-type" evidence="11">
    <location>
        <begin position="179"/>
        <end position="222"/>
    </location>
</feature>
<organism evidence="12 13">
    <name type="scientific">Acyrthosiphon pisum</name>
    <name type="common">Pea aphid</name>
    <dbReference type="NCBI Taxonomy" id="7029"/>
    <lineage>
        <taxon>Eukaryota</taxon>
        <taxon>Metazoa</taxon>
        <taxon>Ecdysozoa</taxon>
        <taxon>Arthropoda</taxon>
        <taxon>Hexapoda</taxon>
        <taxon>Insecta</taxon>
        <taxon>Pterygota</taxon>
        <taxon>Neoptera</taxon>
        <taxon>Paraneoptera</taxon>
        <taxon>Hemiptera</taxon>
        <taxon>Sternorrhyncha</taxon>
        <taxon>Aphidomorpha</taxon>
        <taxon>Aphidoidea</taxon>
        <taxon>Aphididae</taxon>
        <taxon>Macrosiphini</taxon>
        <taxon>Acyrthosiphon</taxon>
    </lineage>
</organism>
<name>A0A8R1W7X2_ACYPI</name>
<dbReference type="CDD" id="cd16536">
    <property type="entry name" value="RING-HC_RNF10"/>
    <property type="match status" value="1"/>
</dbReference>
<proteinExistence type="inferred from homology"/>
<dbReference type="EnsemblMetazoa" id="XM_001952637.4">
    <property type="protein sequence ID" value="XP_001952672.2"/>
    <property type="gene ID" value="LOC100162134"/>
</dbReference>
<dbReference type="InterPro" id="IPR039739">
    <property type="entry name" value="MAG2/RNF10"/>
</dbReference>
<dbReference type="PANTHER" id="PTHR12983">
    <property type="entry name" value="RING FINGER 10 FAMILY MEMBER"/>
    <property type="match status" value="1"/>
</dbReference>
<reference evidence="12" key="2">
    <citation type="submission" date="2022-06" db="UniProtKB">
        <authorList>
            <consortium name="EnsemblMetazoa"/>
        </authorList>
    </citation>
    <scope>IDENTIFICATION</scope>
</reference>
<feature type="compositionally biased region" description="Low complexity" evidence="10">
    <location>
        <begin position="58"/>
        <end position="71"/>
    </location>
</feature>
<keyword evidence="5 9" id="KW-0863">Zinc-finger</keyword>
<evidence type="ECO:0000256" key="7">
    <source>
        <dbReference type="ARBA" id="ARBA00035131"/>
    </source>
</evidence>
<reference evidence="13" key="1">
    <citation type="submission" date="2010-06" db="EMBL/GenBank/DDBJ databases">
        <authorList>
            <person name="Jiang H."/>
            <person name="Abraham K."/>
            <person name="Ali S."/>
            <person name="Alsbrooks S.L."/>
            <person name="Anim B.N."/>
            <person name="Anosike U.S."/>
            <person name="Attaway T."/>
            <person name="Bandaranaike D.P."/>
            <person name="Battles P.K."/>
            <person name="Bell S.N."/>
            <person name="Bell A.V."/>
            <person name="Beltran B."/>
            <person name="Bickham C."/>
            <person name="Bustamante Y."/>
            <person name="Caleb T."/>
            <person name="Canada A."/>
            <person name="Cardenas V."/>
            <person name="Carter K."/>
            <person name="Chacko J."/>
            <person name="Chandrabose M.N."/>
            <person name="Chavez D."/>
            <person name="Chavez A."/>
            <person name="Chen L."/>
            <person name="Chu H.-S."/>
            <person name="Claassen K.J."/>
            <person name="Cockrell R."/>
            <person name="Collins M."/>
            <person name="Cooper J.A."/>
            <person name="Cree A."/>
            <person name="Curry S.M."/>
            <person name="Da Y."/>
            <person name="Dao M.D."/>
            <person name="Das B."/>
            <person name="Davila M.-L."/>
            <person name="Davy-Carroll L."/>
            <person name="Denson S."/>
            <person name="Dinh H."/>
            <person name="Ebong V.E."/>
            <person name="Edwards J.R."/>
            <person name="Egan A."/>
            <person name="El-Daye J."/>
            <person name="Escobedo L."/>
            <person name="Fernandez S."/>
            <person name="Fernando P.R."/>
            <person name="Flagg N."/>
            <person name="Forbes L.D."/>
            <person name="Fowler R.G."/>
            <person name="Fu Q."/>
            <person name="Gabisi R.A."/>
            <person name="Ganer J."/>
            <person name="Garbino Pronczuk A."/>
            <person name="Garcia R.M."/>
            <person name="Garner T."/>
            <person name="Garrett T.E."/>
            <person name="Gonzalez D.A."/>
            <person name="Hamid H."/>
            <person name="Hawkins E.S."/>
            <person name="Hirani K."/>
            <person name="Hogues M.E."/>
            <person name="Hollins B."/>
            <person name="Hsiao C.-H."/>
            <person name="Jabil R."/>
            <person name="James M.L."/>
            <person name="Jhangiani S.N."/>
            <person name="Johnson B."/>
            <person name="Johnson Q."/>
            <person name="Joshi V."/>
            <person name="Kalu J.B."/>
            <person name="Kam C."/>
            <person name="Kashfia A."/>
            <person name="Keebler J."/>
            <person name="Kisamo H."/>
            <person name="Kovar C.L."/>
            <person name="Lago L.A."/>
            <person name="Lai C.-Y."/>
            <person name="Laidlaw J."/>
            <person name="Lara F."/>
            <person name="Le T.-K."/>
            <person name="Lee S.L."/>
            <person name="Legall F.H."/>
            <person name="Lemon S.J."/>
            <person name="Lewis L.R."/>
            <person name="Li B."/>
            <person name="Liu Y."/>
            <person name="Liu Y.-S."/>
            <person name="Lopez J."/>
            <person name="Lozado R.J."/>
            <person name="Lu J."/>
            <person name="Madu R.C."/>
            <person name="Maheshwari M."/>
            <person name="Maheshwari R."/>
            <person name="Malloy K."/>
            <person name="Martinez E."/>
            <person name="Mathew T."/>
            <person name="Mercado I.C."/>
            <person name="Mercado C."/>
            <person name="Meyer B."/>
            <person name="Montgomery K."/>
            <person name="Morgan M.B."/>
            <person name="Munidasa M."/>
            <person name="Nazareth L.V."/>
            <person name="Nelson J."/>
            <person name="Ng B.M."/>
            <person name="Nguyen N.B."/>
            <person name="Nguyen P.Q."/>
            <person name="Nguyen T."/>
            <person name="Obregon M."/>
            <person name="Okwuonu G.O."/>
            <person name="Onwere C.G."/>
            <person name="Orozco G."/>
            <person name="Parra A."/>
            <person name="Patel S."/>
            <person name="Patil S."/>
            <person name="Perez A."/>
            <person name="Perez Y."/>
            <person name="Pham C."/>
            <person name="Primus E.L."/>
            <person name="Pu L.-L."/>
            <person name="Puazo M."/>
            <person name="Qin X."/>
            <person name="Quiroz J.B."/>
            <person name="Reese J."/>
            <person name="Richards S."/>
            <person name="Rives C.M."/>
            <person name="Robberts R."/>
            <person name="Ruiz S.J."/>
            <person name="Ruiz M.J."/>
            <person name="Santibanez J."/>
            <person name="Schneider B.W."/>
            <person name="Sisson I."/>
            <person name="Smith M."/>
            <person name="Sodergren E."/>
            <person name="Song X.-Z."/>
            <person name="Song B.B."/>
            <person name="Summersgill H."/>
            <person name="Thelus R."/>
            <person name="Thornton R.D."/>
            <person name="Trejos Z.Y."/>
            <person name="Usmani K."/>
            <person name="Vattathil S."/>
            <person name="Villasana D."/>
            <person name="Walker D.L."/>
            <person name="Wang S."/>
            <person name="Wang K."/>
            <person name="White C.S."/>
            <person name="Williams A.C."/>
            <person name="Williamson J."/>
            <person name="Wilson K."/>
            <person name="Woghiren I.O."/>
            <person name="Woodworth J.R."/>
            <person name="Worley K.C."/>
            <person name="Wright R.A."/>
            <person name="Wu W."/>
            <person name="Young L."/>
            <person name="Zhang L."/>
            <person name="Zhang J."/>
            <person name="Zhu Y."/>
            <person name="Muzny D.M."/>
            <person name="Weinstock G."/>
            <person name="Gibbs R.A."/>
        </authorList>
    </citation>
    <scope>NUCLEOTIDE SEQUENCE [LARGE SCALE GENOMIC DNA]</scope>
    <source>
        <strain evidence="13">LSR1</strain>
    </source>
</reference>
<dbReference type="Gene3D" id="3.30.40.10">
    <property type="entry name" value="Zinc/RING finger domain, C3HC4 (zinc finger)"/>
    <property type="match status" value="1"/>
</dbReference>
<feature type="compositionally biased region" description="Polar residues" evidence="10">
    <location>
        <begin position="629"/>
        <end position="645"/>
    </location>
</feature>